<evidence type="ECO:0000259" key="2">
    <source>
        <dbReference type="PROSITE" id="PS50846"/>
    </source>
</evidence>
<dbReference type="InterPro" id="IPR000428">
    <property type="entry name" value="Cu-bd"/>
</dbReference>
<dbReference type="InterPro" id="IPR006121">
    <property type="entry name" value="HMA_dom"/>
</dbReference>
<dbReference type="CDD" id="cd00371">
    <property type="entry name" value="HMA"/>
    <property type="match status" value="1"/>
</dbReference>
<protein>
    <submittedName>
        <fullName evidence="3">Copper chaperone</fullName>
    </submittedName>
</protein>
<dbReference type="OrthoDB" id="9813965at2"/>
<dbReference type="PROSITE" id="PS01047">
    <property type="entry name" value="HMA_1"/>
    <property type="match status" value="1"/>
</dbReference>
<dbReference type="Gene3D" id="3.30.70.100">
    <property type="match status" value="1"/>
</dbReference>
<dbReference type="Proteomes" id="UP000189810">
    <property type="component" value="Chromosome I"/>
</dbReference>
<dbReference type="GO" id="GO:0005507">
    <property type="term" value="F:copper ion binding"/>
    <property type="evidence" value="ECO:0007669"/>
    <property type="project" value="InterPro"/>
</dbReference>
<feature type="domain" description="HMA" evidence="2">
    <location>
        <begin position="1"/>
        <end position="66"/>
    </location>
</feature>
<evidence type="ECO:0000313" key="3">
    <source>
        <dbReference type="EMBL" id="SHK55540.1"/>
    </source>
</evidence>
<name>A0A1M6TF05_9AQUI</name>
<accession>A0A1M6TF05</accession>
<dbReference type="EMBL" id="LT670846">
    <property type="protein sequence ID" value="SHK55540.1"/>
    <property type="molecule type" value="Genomic_DNA"/>
</dbReference>
<organism evidence="3 4">
    <name type="scientific">Thermocrinis minervae</name>
    <dbReference type="NCBI Taxonomy" id="381751"/>
    <lineage>
        <taxon>Bacteria</taxon>
        <taxon>Pseudomonadati</taxon>
        <taxon>Aquificota</taxon>
        <taxon>Aquificia</taxon>
        <taxon>Aquificales</taxon>
        <taxon>Aquificaceae</taxon>
        <taxon>Thermocrinis</taxon>
    </lineage>
</organism>
<dbReference type="GO" id="GO:0006825">
    <property type="term" value="P:copper ion transport"/>
    <property type="evidence" value="ECO:0007669"/>
    <property type="project" value="InterPro"/>
</dbReference>
<dbReference type="InterPro" id="IPR036163">
    <property type="entry name" value="HMA_dom_sf"/>
</dbReference>
<dbReference type="SUPFAM" id="SSF55008">
    <property type="entry name" value="HMA, heavy metal-associated domain"/>
    <property type="match status" value="1"/>
</dbReference>
<evidence type="ECO:0000313" key="4">
    <source>
        <dbReference type="Proteomes" id="UP000189810"/>
    </source>
</evidence>
<dbReference type="STRING" id="381751.SAMN05444391_1434"/>
<keyword evidence="4" id="KW-1185">Reference proteome</keyword>
<gene>
    <name evidence="3" type="ORF">SAMN05444391_1434</name>
</gene>
<proteinExistence type="predicted"/>
<dbReference type="RefSeq" id="WP_079654516.1">
    <property type="nucleotide sequence ID" value="NZ_LT670846.1"/>
</dbReference>
<dbReference type="Pfam" id="PF00403">
    <property type="entry name" value="HMA"/>
    <property type="match status" value="1"/>
</dbReference>
<dbReference type="AlphaFoldDB" id="A0A1M6TF05"/>
<reference evidence="3 4" key="1">
    <citation type="submission" date="2016-11" db="EMBL/GenBank/DDBJ databases">
        <authorList>
            <person name="Jaros S."/>
            <person name="Januszkiewicz K."/>
            <person name="Wedrychowicz H."/>
        </authorList>
    </citation>
    <scope>NUCLEOTIDE SEQUENCE [LARGE SCALE GENOMIC DNA]</scope>
    <source>
        <strain evidence="3 4">DSM 19557</strain>
    </source>
</reference>
<dbReference type="PROSITE" id="PS50846">
    <property type="entry name" value="HMA_2"/>
    <property type="match status" value="1"/>
</dbReference>
<dbReference type="FunFam" id="3.30.70.100:FF:000001">
    <property type="entry name" value="ATPase copper transporting beta"/>
    <property type="match status" value="1"/>
</dbReference>
<keyword evidence="1" id="KW-0479">Metal-binding</keyword>
<sequence>MEKVIKIEGMTCQHCVNTVKRALYSVEGVSHVEVSLEDKLAKVSLEKDVPFEELKKAVESFGYKVVGEV</sequence>
<evidence type="ECO:0000256" key="1">
    <source>
        <dbReference type="ARBA" id="ARBA00022723"/>
    </source>
</evidence>
<dbReference type="PRINTS" id="PR00944">
    <property type="entry name" value="CUEXPORT"/>
</dbReference>
<dbReference type="InterPro" id="IPR017969">
    <property type="entry name" value="Heavy-metal-associated_CS"/>
</dbReference>